<evidence type="ECO:0000259" key="9">
    <source>
        <dbReference type="Pfam" id="PF17768"/>
    </source>
</evidence>
<evidence type="ECO:0000256" key="1">
    <source>
        <dbReference type="ARBA" id="ARBA00005915"/>
    </source>
</evidence>
<dbReference type="InterPro" id="IPR038763">
    <property type="entry name" value="DHH_sf"/>
</dbReference>
<dbReference type="InterPro" id="IPR004610">
    <property type="entry name" value="RecJ"/>
</dbReference>
<dbReference type="GO" id="GO:0004527">
    <property type="term" value="F:exonuclease activity"/>
    <property type="evidence" value="ECO:0007669"/>
    <property type="project" value="UniProtKB-KW"/>
</dbReference>
<feature type="domain" description="DDH" evidence="6">
    <location>
        <begin position="79"/>
        <end position="221"/>
    </location>
</feature>
<accession>A0ABV2KUY1</accession>
<dbReference type="InterPro" id="IPR041122">
    <property type="entry name" value="RecJ_OB"/>
</dbReference>
<dbReference type="Proteomes" id="UP001549167">
    <property type="component" value="Unassembled WGS sequence"/>
</dbReference>
<name>A0ABV2KUY1_9BACI</name>
<feature type="domain" description="Single-stranded-DNA-specific exonuclease RecJ C-terminal" evidence="8">
    <location>
        <begin position="560"/>
        <end position="754"/>
    </location>
</feature>
<organism evidence="10 11">
    <name type="scientific">Alkalibacillus flavidus</name>
    <dbReference type="NCBI Taxonomy" id="546021"/>
    <lineage>
        <taxon>Bacteria</taxon>
        <taxon>Bacillati</taxon>
        <taxon>Bacillota</taxon>
        <taxon>Bacilli</taxon>
        <taxon>Bacillales</taxon>
        <taxon>Bacillaceae</taxon>
        <taxon>Alkalibacillus</taxon>
    </lineage>
</organism>
<comment type="similarity">
    <text evidence="1">Belongs to the RecJ family.</text>
</comment>
<proteinExistence type="inferred from homology"/>
<gene>
    <name evidence="10" type="ORF">ABID56_000596</name>
</gene>
<dbReference type="Gene3D" id="3.10.310.30">
    <property type="match status" value="1"/>
</dbReference>
<keyword evidence="5 10" id="KW-0269">Exonuclease</keyword>
<keyword evidence="11" id="KW-1185">Reference proteome</keyword>
<dbReference type="InterPro" id="IPR003156">
    <property type="entry name" value="DHHA1_dom"/>
</dbReference>
<evidence type="ECO:0000259" key="8">
    <source>
        <dbReference type="Pfam" id="PF10141"/>
    </source>
</evidence>
<dbReference type="PANTHER" id="PTHR30255:SF2">
    <property type="entry name" value="SINGLE-STRANDED-DNA-SPECIFIC EXONUCLEASE RECJ"/>
    <property type="match status" value="1"/>
</dbReference>
<comment type="caution">
    <text evidence="10">The sequence shown here is derived from an EMBL/GenBank/DDBJ whole genome shotgun (WGS) entry which is preliminary data.</text>
</comment>
<dbReference type="Pfam" id="PF02272">
    <property type="entry name" value="DHHA1"/>
    <property type="match status" value="1"/>
</dbReference>
<evidence type="ECO:0000256" key="2">
    <source>
        <dbReference type="ARBA" id="ARBA00019841"/>
    </source>
</evidence>
<keyword evidence="4 10" id="KW-0378">Hydrolase</keyword>
<protein>
    <recommendedName>
        <fullName evidence="2">Single-stranded-DNA-specific exonuclease RecJ</fullName>
    </recommendedName>
</protein>
<evidence type="ECO:0000313" key="11">
    <source>
        <dbReference type="Proteomes" id="UP001549167"/>
    </source>
</evidence>
<dbReference type="EMBL" id="JBEPMX010000002">
    <property type="protein sequence ID" value="MET3682515.1"/>
    <property type="molecule type" value="Genomic_DNA"/>
</dbReference>
<dbReference type="Pfam" id="PF17768">
    <property type="entry name" value="RecJ_OB"/>
    <property type="match status" value="1"/>
</dbReference>
<feature type="domain" description="DHHA1" evidence="7">
    <location>
        <begin position="339"/>
        <end position="433"/>
    </location>
</feature>
<evidence type="ECO:0000256" key="4">
    <source>
        <dbReference type="ARBA" id="ARBA00022801"/>
    </source>
</evidence>
<keyword evidence="3" id="KW-0540">Nuclease</keyword>
<dbReference type="NCBIfam" id="TIGR00644">
    <property type="entry name" value="recJ"/>
    <property type="match status" value="1"/>
</dbReference>
<evidence type="ECO:0000259" key="6">
    <source>
        <dbReference type="Pfam" id="PF01368"/>
    </source>
</evidence>
<reference evidence="10 11" key="1">
    <citation type="submission" date="2024-06" db="EMBL/GenBank/DDBJ databases">
        <title>Genomic Encyclopedia of Type Strains, Phase IV (KMG-IV): sequencing the most valuable type-strain genomes for metagenomic binning, comparative biology and taxonomic classification.</title>
        <authorList>
            <person name="Goeker M."/>
        </authorList>
    </citation>
    <scope>NUCLEOTIDE SEQUENCE [LARGE SCALE GENOMIC DNA]</scope>
    <source>
        <strain evidence="10 11">DSM 23520</strain>
    </source>
</reference>
<evidence type="ECO:0000256" key="5">
    <source>
        <dbReference type="ARBA" id="ARBA00022839"/>
    </source>
</evidence>
<feature type="domain" description="RecJ OB" evidence="9">
    <location>
        <begin position="451"/>
        <end position="553"/>
    </location>
</feature>
<evidence type="ECO:0000259" key="7">
    <source>
        <dbReference type="Pfam" id="PF02272"/>
    </source>
</evidence>
<dbReference type="InterPro" id="IPR018779">
    <property type="entry name" value="RecJ_C"/>
</dbReference>
<sequence>MLKSKMHWQLNQSTITPPFNLSVSPIIERMLVKRGITTQEEAEQFLFPNINDLHNPFLFEDMEKVVSRIEQAIENQEYIVIYGDYDADGVTATSVLVSTLSSLGASVDYYIPNRFTEGYGPNEEAFRMMADSGCTLLITVDNGIAAPEEAQLAKALGMDLIITDHHEPQSALPETFATIHPALSESYPDDDLAGVGVAFKVAQALLGEVPKELTSYVAIGTVADLVPLRGENRLLVKQGLSVLSKPCQPGIEALKQLGKLEGTLTADNIGFVIAPRLNAVGRLQDADLAVDLLLADDPILAEDMAKEIDALNQERQQLVKTIANEAFEQIETYHQEDDVIVVAGEGWNPGVLGIVASRIVNTYYRPTIVLGIDRDKGIAKGSGRSIPAYDMFQEGMRVRDYFMHFGGHAQAAGMTVELSQVDVLRQQLNEHAKEVLTDDDFTPTLTVEDDVSWANIDLNFPKELEKLAPFGMGNDKPIFQVSNITLTQIKRIGSNQNHIKMLGTKDQTSVEMIGFQLGNLADRLTSGASIDVVGEIELNEWNGYQKLQIKLKDVRCMEWQLFDYRGKALNDSTKQQLQDSEGTVFVSFQQQSQTEDNVMHYNEIIHEPFEQSLKVVCVDMPESLDQFESLLEQFEFEAIYLCFRQEHSHFLSTLPTRDDFKQLYAIFKKHQQIRLDQKPELAKAKNWSSDQLDFMLDVFFDLNFVKITNGLIVIQDNVSFRPLDESPTYQRKLNAVTVEETLYYSTYRELKEWIQSRIHSRFKEGEVVYEF</sequence>
<dbReference type="Pfam" id="PF01368">
    <property type="entry name" value="DHH"/>
    <property type="match status" value="1"/>
</dbReference>
<dbReference type="PANTHER" id="PTHR30255">
    <property type="entry name" value="SINGLE-STRANDED-DNA-SPECIFIC EXONUCLEASE RECJ"/>
    <property type="match status" value="1"/>
</dbReference>
<evidence type="ECO:0000313" key="10">
    <source>
        <dbReference type="EMBL" id="MET3682515.1"/>
    </source>
</evidence>
<evidence type="ECO:0000256" key="3">
    <source>
        <dbReference type="ARBA" id="ARBA00022722"/>
    </source>
</evidence>
<dbReference type="InterPro" id="IPR001667">
    <property type="entry name" value="DDH_dom"/>
</dbReference>
<dbReference type="RefSeq" id="WP_354219132.1">
    <property type="nucleotide sequence ID" value="NZ_JBEPMX010000002.1"/>
</dbReference>
<dbReference type="InterPro" id="IPR051673">
    <property type="entry name" value="SSDNA_exonuclease_RecJ"/>
</dbReference>
<dbReference type="SUPFAM" id="SSF64182">
    <property type="entry name" value="DHH phosphoesterases"/>
    <property type="match status" value="1"/>
</dbReference>
<dbReference type="Gene3D" id="3.90.1640.30">
    <property type="match status" value="1"/>
</dbReference>
<dbReference type="Pfam" id="PF10141">
    <property type="entry name" value="ssDNA-exonuc_C"/>
    <property type="match status" value="1"/>
</dbReference>